<dbReference type="Pfam" id="PF09335">
    <property type="entry name" value="VTT_dom"/>
    <property type="match status" value="1"/>
</dbReference>
<dbReference type="Proteomes" id="UP000322110">
    <property type="component" value="Unassembled WGS sequence"/>
</dbReference>
<feature type="transmembrane region" description="Helical" evidence="6">
    <location>
        <begin position="50"/>
        <end position="71"/>
    </location>
</feature>
<protein>
    <submittedName>
        <fullName evidence="8">DedA family protein</fullName>
    </submittedName>
</protein>
<keyword evidence="9" id="KW-1185">Reference proteome</keyword>
<proteinExistence type="predicted"/>
<feature type="transmembrane region" description="Helical" evidence="6">
    <location>
        <begin position="175"/>
        <end position="193"/>
    </location>
</feature>
<evidence type="ECO:0000256" key="5">
    <source>
        <dbReference type="ARBA" id="ARBA00023136"/>
    </source>
</evidence>
<comment type="subcellular location">
    <subcellularLocation>
        <location evidence="1">Cell membrane</location>
        <topology evidence="1">Multi-pass membrane protein</topology>
    </subcellularLocation>
</comment>
<dbReference type="PANTHER" id="PTHR42709">
    <property type="entry name" value="ALKALINE PHOSPHATASE LIKE PROTEIN"/>
    <property type="match status" value="1"/>
</dbReference>
<dbReference type="RefSeq" id="WP_149811616.1">
    <property type="nucleotide sequence ID" value="NZ_VUKA01000002.1"/>
</dbReference>
<organism evidence="8 9">
    <name type="scientific">Teichococcus oryzae</name>
    <dbReference type="NCBI Taxonomy" id="1608942"/>
    <lineage>
        <taxon>Bacteria</taxon>
        <taxon>Pseudomonadati</taxon>
        <taxon>Pseudomonadota</taxon>
        <taxon>Alphaproteobacteria</taxon>
        <taxon>Acetobacterales</taxon>
        <taxon>Roseomonadaceae</taxon>
        <taxon>Roseomonas</taxon>
    </lineage>
</organism>
<evidence type="ECO:0000256" key="2">
    <source>
        <dbReference type="ARBA" id="ARBA00022475"/>
    </source>
</evidence>
<dbReference type="EMBL" id="VUKA01000002">
    <property type="protein sequence ID" value="KAA2213960.1"/>
    <property type="molecule type" value="Genomic_DNA"/>
</dbReference>
<feature type="domain" description="VTT" evidence="7">
    <location>
        <begin position="30"/>
        <end position="160"/>
    </location>
</feature>
<accession>A0A5B2TJL2</accession>
<evidence type="ECO:0000256" key="1">
    <source>
        <dbReference type="ARBA" id="ARBA00004651"/>
    </source>
</evidence>
<comment type="caution">
    <text evidence="8">The sequence shown here is derived from an EMBL/GenBank/DDBJ whole genome shotgun (WGS) entry which is preliminary data.</text>
</comment>
<evidence type="ECO:0000313" key="8">
    <source>
        <dbReference type="EMBL" id="KAA2213960.1"/>
    </source>
</evidence>
<dbReference type="AlphaFoldDB" id="A0A5B2TJL2"/>
<name>A0A5B2TJL2_9PROT</name>
<evidence type="ECO:0000259" key="7">
    <source>
        <dbReference type="Pfam" id="PF09335"/>
    </source>
</evidence>
<dbReference type="InterPro" id="IPR032816">
    <property type="entry name" value="VTT_dom"/>
</dbReference>
<feature type="transmembrane region" description="Helical" evidence="6">
    <location>
        <begin position="12"/>
        <end position="30"/>
    </location>
</feature>
<evidence type="ECO:0000256" key="6">
    <source>
        <dbReference type="SAM" id="Phobius"/>
    </source>
</evidence>
<reference evidence="8 9" key="1">
    <citation type="journal article" date="2015" name="Int. J. Syst. Evol. Microbiol.">
        <title>Roseomonas oryzae sp. nov., isolated from paddy rhizosphere soil.</title>
        <authorList>
            <person name="Ramaprasad E.V."/>
            <person name="Sasikala Ch."/>
            <person name="Ramana Ch.V."/>
        </authorList>
    </citation>
    <scope>NUCLEOTIDE SEQUENCE [LARGE SCALE GENOMIC DNA]</scope>
    <source>
        <strain evidence="8 9">KCTC 42542</strain>
    </source>
</reference>
<dbReference type="GO" id="GO:0005886">
    <property type="term" value="C:plasma membrane"/>
    <property type="evidence" value="ECO:0007669"/>
    <property type="project" value="UniProtKB-SubCell"/>
</dbReference>
<keyword evidence="5 6" id="KW-0472">Membrane</keyword>
<keyword evidence="3 6" id="KW-0812">Transmembrane</keyword>
<dbReference type="InterPro" id="IPR051311">
    <property type="entry name" value="DedA_domain"/>
</dbReference>
<gene>
    <name evidence="8" type="ORF">F0Q34_07915</name>
</gene>
<keyword evidence="2" id="KW-1003">Cell membrane</keyword>
<dbReference type="OrthoDB" id="9813426at2"/>
<evidence type="ECO:0000256" key="3">
    <source>
        <dbReference type="ARBA" id="ARBA00022692"/>
    </source>
</evidence>
<evidence type="ECO:0000313" key="9">
    <source>
        <dbReference type="Proteomes" id="UP000322110"/>
    </source>
</evidence>
<feature type="transmembrane region" description="Helical" evidence="6">
    <location>
        <begin position="140"/>
        <end position="163"/>
    </location>
</feature>
<keyword evidence="4 6" id="KW-1133">Transmembrane helix</keyword>
<sequence>MIEWITRMVGEAGPVGVFFLMFLENLFPPIPSELIMPLAGFAAAEGQMGLVTAILAGTAGSVVGNGVWYEIARAIGSRRIRPLVARYGRWFGVSAEDMDKAEATLRRHGPVALFFGRMLPAIRTLISIPAGLAHIGRAVFYLWTVVGSLLWVTLLAGAGYLLRDQYRKVEAFIEPISYVVVAGVVGAYLWHLWRTRRAARG</sequence>
<evidence type="ECO:0000256" key="4">
    <source>
        <dbReference type="ARBA" id="ARBA00022989"/>
    </source>
</evidence>
<dbReference type="PANTHER" id="PTHR42709:SF6">
    <property type="entry name" value="UNDECAPRENYL PHOSPHATE TRANSPORTER A"/>
    <property type="match status" value="1"/>
</dbReference>